<organism evidence="3 4">
    <name type="scientific">Paramicrobacterium humi</name>
    <dbReference type="NCBI Taxonomy" id="640635"/>
    <lineage>
        <taxon>Bacteria</taxon>
        <taxon>Bacillati</taxon>
        <taxon>Actinomycetota</taxon>
        <taxon>Actinomycetes</taxon>
        <taxon>Micrococcales</taxon>
        <taxon>Microbacteriaceae</taxon>
        <taxon>Paramicrobacterium</taxon>
    </lineage>
</organism>
<feature type="signal peptide" evidence="2">
    <location>
        <begin position="1"/>
        <end position="24"/>
    </location>
</feature>
<dbReference type="EMBL" id="FNRY01000001">
    <property type="protein sequence ID" value="SEB54240.1"/>
    <property type="molecule type" value="Genomic_DNA"/>
</dbReference>
<dbReference type="Proteomes" id="UP000199183">
    <property type="component" value="Unassembled WGS sequence"/>
</dbReference>
<evidence type="ECO:0000313" key="3">
    <source>
        <dbReference type="EMBL" id="SEB54240.1"/>
    </source>
</evidence>
<evidence type="ECO:0000313" key="4">
    <source>
        <dbReference type="Proteomes" id="UP000199183"/>
    </source>
</evidence>
<proteinExistence type="predicted"/>
<dbReference type="RefSeq" id="WP_091180852.1">
    <property type="nucleotide sequence ID" value="NZ_FNRY01000001.1"/>
</dbReference>
<protein>
    <submittedName>
        <fullName evidence="3">Uncharacterized protein</fullName>
    </submittedName>
</protein>
<sequence length="256" mass="25741">MRAHRLGALGAAAGLLALVVTGCAPEQPAPVSSTAAPSHSAPRPTPSGGSSSASPVETGCSPTDETTPAGAVTRQTIDVDGDGRADTEWIAPGESSGVRFGVTTASGATFSYSVDTGSPVAPAGFVVTLNGAQSISLLSVGREAFEHVITDCGFVQPTNLQGQPYTFDLENLRGHGTGVGCVDNSLVGFQATPTGNDRYTVRRTVIELSENGDAARNGETTTVGTGLSADDPRVVMAQSVTCGEATVSSSGVTLEG</sequence>
<dbReference type="PROSITE" id="PS51257">
    <property type="entry name" value="PROKAR_LIPOPROTEIN"/>
    <property type="match status" value="1"/>
</dbReference>
<accession>A0A1H4K6T6</accession>
<gene>
    <name evidence="3" type="ORF">SAMN04489806_1040</name>
</gene>
<reference evidence="3 4" key="1">
    <citation type="submission" date="2016-10" db="EMBL/GenBank/DDBJ databases">
        <authorList>
            <person name="de Groot N.N."/>
        </authorList>
    </citation>
    <scope>NUCLEOTIDE SEQUENCE [LARGE SCALE GENOMIC DNA]</scope>
    <source>
        <strain evidence="3 4">DSM 21799</strain>
    </source>
</reference>
<dbReference type="STRING" id="640635.SAMN04489806_1040"/>
<name>A0A1H4K6T6_9MICO</name>
<feature type="chain" id="PRO_5011581696" evidence="2">
    <location>
        <begin position="25"/>
        <end position="256"/>
    </location>
</feature>
<dbReference type="AlphaFoldDB" id="A0A1H4K6T6"/>
<keyword evidence="4" id="KW-1185">Reference proteome</keyword>
<keyword evidence="2" id="KW-0732">Signal</keyword>
<feature type="region of interest" description="Disordered" evidence="1">
    <location>
        <begin position="26"/>
        <end position="91"/>
    </location>
</feature>
<dbReference type="OrthoDB" id="4711865at2"/>
<feature type="compositionally biased region" description="Low complexity" evidence="1">
    <location>
        <begin position="40"/>
        <end position="55"/>
    </location>
</feature>
<evidence type="ECO:0000256" key="2">
    <source>
        <dbReference type="SAM" id="SignalP"/>
    </source>
</evidence>
<evidence type="ECO:0000256" key="1">
    <source>
        <dbReference type="SAM" id="MobiDB-lite"/>
    </source>
</evidence>